<evidence type="ECO:0000256" key="2">
    <source>
        <dbReference type="ARBA" id="ARBA00022771"/>
    </source>
</evidence>
<dbReference type="GO" id="GO:0043161">
    <property type="term" value="P:proteasome-mediated ubiquitin-dependent protein catabolic process"/>
    <property type="evidence" value="ECO:0007669"/>
    <property type="project" value="TreeGrafter"/>
</dbReference>
<dbReference type="PANTHER" id="PTHR45877">
    <property type="entry name" value="E3 UBIQUITIN-PROTEIN LIGASE SIAH2"/>
    <property type="match status" value="1"/>
</dbReference>
<comment type="caution">
    <text evidence="5">The sequence shown here is derived from an EMBL/GenBank/DDBJ whole genome shotgun (WGS) entry which is preliminary data.</text>
</comment>
<dbReference type="GO" id="GO:0031624">
    <property type="term" value="F:ubiquitin conjugating enzyme binding"/>
    <property type="evidence" value="ECO:0007669"/>
    <property type="project" value="TreeGrafter"/>
</dbReference>
<feature type="domain" description="E3 ubiquitin-protein ligase Sina-like RING finger" evidence="4">
    <location>
        <begin position="152"/>
        <end position="186"/>
    </location>
</feature>
<dbReference type="Proteomes" id="UP000198287">
    <property type="component" value="Unassembled WGS sequence"/>
</dbReference>
<evidence type="ECO:0000313" key="6">
    <source>
        <dbReference type="Proteomes" id="UP000198287"/>
    </source>
</evidence>
<evidence type="ECO:0000256" key="3">
    <source>
        <dbReference type="ARBA" id="ARBA00022833"/>
    </source>
</evidence>
<evidence type="ECO:0000259" key="4">
    <source>
        <dbReference type="Pfam" id="PF21362"/>
    </source>
</evidence>
<organism evidence="5 6">
    <name type="scientific">Folsomia candida</name>
    <name type="common">Springtail</name>
    <dbReference type="NCBI Taxonomy" id="158441"/>
    <lineage>
        <taxon>Eukaryota</taxon>
        <taxon>Metazoa</taxon>
        <taxon>Ecdysozoa</taxon>
        <taxon>Arthropoda</taxon>
        <taxon>Hexapoda</taxon>
        <taxon>Collembola</taxon>
        <taxon>Entomobryomorpha</taxon>
        <taxon>Isotomoidea</taxon>
        <taxon>Isotomidae</taxon>
        <taxon>Proisotominae</taxon>
        <taxon>Folsomia</taxon>
    </lineage>
</organism>
<dbReference type="GO" id="GO:0008270">
    <property type="term" value="F:zinc ion binding"/>
    <property type="evidence" value="ECO:0007669"/>
    <property type="project" value="UniProtKB-KW"/>
</dbReference>
<dbReference type="GO" id="GO:0005737">
    <property type="term" value="C:cytoplasm"/>
    <property type="evidence" value="ECO:0007669"/>
    <property type="project" value="TreeGrafter"/>
</dbReference>
<gene>
    <name evidence="5" type="ORF">Fcan01_23190</name>
</gene>
<keyword evidence="2" id="KW-0863">Zinc-finger</keyword>
<sequence>MSTFSKMSTFFGFKPRRNCECRRSRHEPQRNGRDICNSCGLYIQEFRPNLERLKNLGPVASRNQLDNLDWIDTEEDLDPQLVFEPEVKHVMGAASLQNAGFFGQCPAGAKLHLLFQTNMVKKISGLNMVCASISVQKVVPPSKPGLSDALECTICLDPAASPINHCDNGHIVCGFCVERMTECGLCKTKLTPSVLAERLSRQLDLTCNCPNFSSGCVVPFAAAEVKNHVKECYYRNVICDITWQHKCDKIEIPFEDFAMHLLSTHGTNLYTIIDGMRASEPVTFPLDGDNFAYPGASGIYRILKKNGETFFLHFHTTKKFDYLWVTVLGDAKEAEKHWFNLKISHTSDTRRQMEQSYTIPVLAYHPYAKYEVTTMFEKCVMIPASLVKQYGVKENGQNKDRLVLVLAYDIV</sequence>
<dbReference type="UniPathway" id="UPA00143"/>
<keyword evidence="1" id="KW-0479">Metal-binding</keyword>
<dbReference type="EMBL" id="LNIX01000027">
    <property type="protein sequence ID" value="OXA41940.1"/>
    <property type="molecule type" value="Genomic_DNA"/>
</dbReference>
<dbReference type="GO" id="GO:0061630">
    <property type="term" value="F:ubiquitin protein ligase activity"/>
    <property type="evidence" value="ECO:0007669"/>
    <property type="project" value="TreeGrafter"/>
</dbReference>
<evidence type="ECO:0000313" key="5">
    <source>
        <dbReference type="EMBL" id="OXA41940.1"/>
    </source>
</evidence>
<proteinExistence type="predicted"/>
<dbReference type="Gene3D" id="3.30.40.10">
    <property type="entry name" value="Zinc/RING finger domain, C3HC4 (zinc finger)"/>
    <property type="match status" value="2"/>
</dbReference>
<name>A0A226D9X3_FOLCA</name>
<accession>A0A226D9X3</accession>
<dbReference type="InterPro" id="IPR049548">
    <property type="entry name" value="Sina-like_RING"/>
</dbReference>
<dbReference type="PANTHER" id="PTHR45877:SF2">
    <property type="entry name" value="E3 UBIQUITIN-PROTEIN LIGASE SINA-RELATED"/>
    <property type="match status" value="1"/>
</dbReference>
<keyword evidence="3" id="KW-0862">Zinc</keyword>
<dbReference type="GO" id="GO:0016567">
    <property type="term" value="P:protein ubiquitination"/>
    <property type="evidence" value="ECO:0007669"/>
    <property type="project" value="UniProtKB-UniPathway"/>
</dbReference>
<dbReference type="InterPro" id="IPR004162">
    <property type="entry name" value="SINA-like_animal"/>
</dbReference>
<dbReference type="AlphaFoldDB" id="A0A226D9X3"/>
<dbReference type="SUPFAM" id="SSF57850">
    <property type="entry name" value="RING/U-box"/>
    <property type="match status" value="1"/>
</dbReference>
<dbReference type="Pfam" id="PF21362">
    <property type="entry name" value="Sina_RING"/>
    <property type="match status" value="1"/>
</dbReference>
<protein>
    <submittedName>
        <fullName evidence="5">E3 ubiquitin-protein ligase Siah2</fullName>
    </submittedName>
</protein>
<keyword evidence="6" id="KW-1185">Reference proteome</keyword>
<evidence type="ECO:0000256" key="1">
    <source>
        <dbReference type="ARBA" id="ARBA00022723"/>
    </source>
</evidence>
<dbReference type="OrthoDB" id="8182903at2759"/>
<dbReference type="InterPro" id="IPR013083">
    <property type="entry name" value="Znf_RING/FYVE/PHD"/>
</dbReference>
<reference evidence="5 6" key="1">
    <citation type="submission" date="2015-12" db="EMBL/GenBank/DDBJ databases">
        <title>The genome of Folsomia candida.</title>
        <authorList>
            <person name="Faddeeva A."/>
            <person name="Derks M.F."/>
            <person name="Anvar Y."/>
            <person name="Smit S."/>
            <person name="Van Straalen N."/>
            <person name="Roelofs D."/>
        </authorList>
    </citation>
    <scope>NUCLEOTIDE SEQUENCE [LARGE SCALE GENOMIC DNA]</scope>
    <source>
        <strain evidence="5 6">VU population</strain>
        <tissue evidence="5">Whole body</tissue>
    </source>
</reference>
<dbReference type="SUPFAM" id="SSF49599">
    <property type="entry name" value="TRAF domain-like"/>
    <property type="match status" value="1"/>
</dbReference>